<reference evidence="1" key="1">
    <citation type="submission" date="2022-01" db="EMBL/GenBank/DDBJ databases">
        <authorList>
            <person name="Wang Y."/>
        </authorList>
    </citation>
    <scope>NUCLEOTIDE SEQUENCE</scope>
    <source>
        <strain evidence="1">WB101</strain>
    </source>
</reference>
<evidence type="ECO:0000313" key="2">
    <source>
        <dbReference type="Proteomes" id="UP001165366"/>
    </source>
</evidence>
<proteinExistence type="predicted"/>
<protein>
    <submittedName>
        <fullName evidence="1">Uncharacterized protein</fullName>
    </submittedName>
</protein>
<name>A0ABS9KDY7_9BACT</name>
<gene>
    <name evidence="1" type="ORF">L6773_10840</name>
</gene>
<reference evidence="1" key="2">
    <citation type="submission" date="2024-05" db="EMBL/GenBank/DDBJ databases">
        <title>Rhodohalobacter halophilus gen. nov., sp. nov., a moderately halophilic member of the family Balneolaceae.</title>
        <authorList>
            <person name="Xia J."/>
        </authorList>
    </citation>
    <scope>NUCLEOTIDE SEQUENCE</scope>
    <source>
        <strain evidence="1">WB101</strain>
    </source>
</reference>
<dbReference type="EMBL" id="JAKLWS010000012">
    <property type="protein sequence ID" value="MCG2589067.1"/>
    <property type="molecule type" value="Genomic_DNA"/>
</dbReference>
<dbReference type="RefSeq" id="WP_237854330.1">
    <property type="nucleotide sequence ID" value="NZ_JAKLWS010000012.1"/>
</dbReference>
<keyword evidence="2" id="KW-1185">Reference proteome</keyword>
<comment type="caution">
    <text evidence="1">The sequence shown here is derived from an EMBL/GenBank/DDBJ whole genome shotgun (WGS) entry which is preliminary data.</text>
</comment>
<dbReference type="Proteomes" id="UP001165366">
    <property type="component" value="Unassembled WGS sequence"/>
</dbReference>
<organism evidence="1 2">
    <name type="scientific">Rhodohalobacter sulfatireducens</name>
    <dbReference type="NCBI Taxonomy" id="2911366"/>
    <lineage>
        <taxon>Bacteria</taxon>
        <taxon>Pseudomonadati</taxon>
        <taxon>Balneolota</taxon>
        <taxon>Balneolia</taxon>
        <taxon>Balneolales</taxon>
        <taxon>Balneolaceae</taxon>
        <taxon>Rhodohalobacter</taxon>
    </lineage>
</organism>
<accession>A0ABS9KDY7</accession>
<sequence length="191" mass="21810">MEQSSSPKKISHSDKEVSSLISKLDDINLESSYYLILVAGPNKSARKKVLSRVEKKIGSFKEIDLRDVIKLNEDACYKKIDELFSQIGETEKNLHFIHGDALAGEYTGFTYSSTRYATPQEKYLLKKIKSSEKFVIIELEDVENIDKTLERYSQTAILCNKPTSAMGKFLWKLKQIKVHGHTFSNKRPKTA</sequence>
<evidence type="ECO:0000313" key="1">
    <source>
        <dbReference type="EMBL" id="MCG2589067.1"/>
    </source>
</evidence>